<dbReference type="GO" id="GO:0016746">
    <property type="term" value="F:acyltransferase activity"/>
    <property type="evidence" value="ECO:0007669"/>
    <property type="project" value="UniProtKB-KW"/>
</dbReference>
<dbReference type="InterPro" id="IPR000182">
    <property type="entry name" value="GNAT_dom"/>
</dbReference>
<dbReference type="CDD" id="cd04301">
    <property type="entry name" value="NAT_SF"/>
    <property type="match status" value="1"/>
</dbReference>
<dbReference type="Proteomes" id="UP001596547">
    <property type="component" value="Unassembled WGS sequence"/>
</dbReference>
<dbReference type="Pfam" id="PF13527">
    <property type="entry name" value="Acetyltransf_9"/>
    <property type="match status" value="1"/>
</dbReference>
<comment type="caution">
    <text evidence="2">The sequence shown here is derived from an EMBL/GenBank/DDBJ whole genome shotgun (WGS) entry which is preliminary data.</text>
</comment>
<dbReference type="SUPFAM" id="SSF55729">
    <property type="entry name" value="Acyl-CoA N-acyltransferases (Nat)"/>
    <property type="match status" value="1"/>
</dbReference>
<dbReference type="EC" id="2.3.1.-" evidence="2"/>
<keyword evidence="3" id="KW-1185">Reference proteome</keyword>
<dbReference type="AlphaFoldDB" id="A0ABD6ACB5"/>
<protein>
    <submittedName>
        <fullName evidence="2">GNAT family N-acetyltransferase</fullName>
        <ecNumber evidence="2">2.3.1.-</ecNumber>
    </submittedName>
</protein>
<dbReference type="GeneID" id="79315181"/>
<name>A0ABD6ACB5_9EURY</name>
<evidence type="ECO:0000313" key="2">
    <source>
        <dbReference type="EMBL" id="MFC7318130.1"/>
    </source>
</evidence>
<gene>
    <name evidence="2" type="ORF">ACFQPE_15205</name>
</gene>
<keyword evidence="2" id="KW-0808">Transferase</keyword>
<evidence type="ECO:0000259" key="1">
    <source>
        <dbReference type="PROSITE" id="PS51186"/>
    </source>
</evidence>
<dbReference type="PROSITE" id="PS51186">
    <property type="entry name" value="GNAT"/>
    <property type="match status" value="1"/>
</dbReference>
<keyword evidence="2" id="KW-0012">Acyltransferase</keyword>
<evidence type="ECO:0000313" key="3">
    <source>
        <dbReference type="Proteomes" id="UP001596547"/>
    </source>
</evidence>
<dbReference type="Gene3D" id="3.40.630.30">
    <property type="match status" value="1"/>
</dbReference>
<accession>A0ABD6ACB5</accession>
<sequence>MSGDEYAIRPYRDGDRRGYIDLYEAVFGARKDADWFAWKYEDNPYVDHVPVYVAERDGEIVGVRSFFCLRLRANGRTYESLEPCDTMVHPDHQRRGLFTRMTERAIERYADEPFDFFFDFPNEKSLPGNLKLGWEVVETVPTYYRIQHPGAFTPFGDESLVGRVVDAAGATAMSAYFGLRGTRARRLVRGVTVSRYDVIPVETLVSLYEGRIPDRFHADRDRTFYGWRYENPEYDYTAYVARRDDAPVGAAIVGTSARRGVANVMDVHPLDGGSAGAPAYAALLRTILRDVEDLPLVAVRGGGLPPDLLTAFGFHPDTAFPLSQVTEPATLVARPLTDEHSWVIDGKDLTDPDSWLVSICEKDTT</sequence>
<proteinExistence type="predicted"/>
<organism evidence="2 3">
    <name type="scientific">Halomarina halobia</name>
    <dbReference type="NCBI Taxonomy" id="3033386"/>
    <lineage>
        <taxon>Archaea</taxon>
        <taxon>Methanobacteriati</taxon>
        <taxon>Methanobacteriota</taxon>
        <taxon>Stenosarchaea group</taxon>
        <taxon>Halobacteria</taxon>
        <taxon>Halobacteriales</taxon>
        <taxon>Natronomonadaceae</taxon>
        <taxon>Halomarina</taxon>
    </lineage>
</organism>
<reference evidence="2 3" key="1">
    <citation type="journal article" date="2019" name="Int. J. Syst. Evol. Microbiol.">
        <title>The Global Catalogue of Microorganisms (GCM) 10K type strain sequencing project: providing services to taxonomists for standard genome sequencing and annotation.</title>
        <authorList>
            <consortium name="The Broad Institute Genomics Platform"/>
            <consortium name="The Broad Institute Genome Sequencing Center for Infectious Disease"/>
            <person name="Wu L."/>
            <person name="Ma J."/>
        </authorList>
    </citation>
    <scope>NUCLEOTIDE SEQUENCE [LARGE SCALE GENOMIC DNA]</scope>
    <source>
        <strain evidence="2 3">PSR21</strain>
    </source>
</reference>
<dbReference type="RefSeq" id="WP_276305591.1">
    <property type="nucleotide sequence ID" value="NZ_CP119992.1"/>
</dbReference>
<feature type="domain" description="N-acetyltransferase" evidence="1">
    <location>
        <begin position="6"/>
        <end position="151"/>
    </location>
</feature>
<dbReference type="InterPro" id="IPR016181">
    <property type="entry name" value="Acyl_CoA_acyltransferase"/>
</dbReference>
<dbReference type="EMBL" id="JBHTBF010000002">
    <property type="protein sequence ID" value="MFC7318130.1"/>
    <property type="molecule type" value="Genomic_DNA"/>
</dbReference>